<reference evidence="2 3" key="1">
    <citation type="submission" date="2016-06" db="EMBL/GenBank/DDBJ databases">
        <authorList>
            <person name="Kjaerup R.B."/>
            <person name="Dalgaard T.S."/>
            <person name="Juul-Madsen H.R."/>
        </authorList>
    </citation>
    <scope>NUCLEOTIDE SEQUENCE [LARGE SCALE GENOMIC DNA]</scope>
    <source>
        <strain evidence="2 3">DSM 43904</strain>
    </source>
</reference>
<dbReference type="EMBL" id="LT607750">
    <property type="protein sequence ID" value="SCG57034.1"/>
    <property type="molecule type" value="Genomic_DNA"/>
</dbReference>
<gene>
    <name evidence="2" type="ORF">GA0070609_3237</name>
</gene>
<keyword evidence="3" id="KW-1185">Reference proteome</keyword>
<feature type="region of interest" description="Disordered" evidence="1">
    <location>
        <begin position="53"/>
        <end position="75"/>
    </location>
</feature>
<feature type="region of interest" description="Disordered" evidence="1">
    <location>
        <begin position="238"/>
        <end position="258"/>
    </location>
</feature>
<feature type="region of interest" description="Disordered" evidence="1">
    <location>
        <begin position="198"/>
        <end position="222"/>
    </location>
</feature>
<dbReference type="Proteomes" id="UP000198217">
    <property type="component" value="Chromosome I"/>
</dbReference>
<accession>A0A1C5IFJ8</accession>
<evidence type="ECO:0000313" key="3">
    <source>
        <dbReference type="Proteomes" id="UP000198217"/>
    </source>
</evidence>
<dbReference type="AlphaFoldDB" id="A0A1C5IFJ8"/>
<sequence length="258" mass="27829">MRNATAFQSTSTDPPFLSARLTSRNARTISESGIARGVTAAYTLAVTPTVAGPDLRHGHGHAPTSHSQDPVGYWTAGAHHTDRDWSSRCFCIASPRRRKLGDGVRPPPLRRGSRDLTQVSGSLGSPPWCSPGRLDRKRPAPALRCALTTDAGVGRSGRDPYRAEEPTVELRSLRAGKGSNSTLWASWRRRPWRVRRAQRRPGLGRPDPPAGAGHVGPVGEDRTEWARIEEAFVQVASEFDDLPVTVHGPESGGGDGGQ</sequence>
<feature type="region of interest" description="Disordered" evidence="1">
    <location>
        <begin position="100"/>
        <end position="135"/>
    </location>
</feature>
<proteinExistence type="predicted"/>
<organism evidence="2 3">
    <name type="scientific">Micromonospora echinaurantiaca</name>
    <dbReference type="NCBI Taxonomy" id="47857"/>
    <lineage>
        <taxon>Bacteria</taxon>
        <taxon>Bacillati</taxon>
        <taxon>Actinomycetota</taxon>
        <taxon>Actinomycetes</taxon>
        <taxon>Micromonosporales</taxon>
        <taxon>Micromonosporaceae</taxon>
        <taxon>Micromonospora</taxon>
    </lineage>
</organism>
<name>A0A1C5IFJ8_9ACTN</name>
<evidence type="ECO:0000313" key="2">
    <source>
        <dbReference type="EMBL" id="SCG57034.1"/>
    </source>
</evidence>
<protein>
    <submittedName>
        <fullName evidence="2">Uncharacterized protein</fullName>
    </submittedName>
</protein>
<evidence type="ECO:0000256" key="1">
    <source>
        <dbReference type="SAM" id="MobiDB-lite"/>
    </source>
</evidence>